<evidence type="ECO:0000259" key="5">
    <source>
        <dbReference type="PROSITE" id="PS51898"/>
    </source>
</evidence>
<feature type="domain" description="Core-binding (CB)" evidence="6">
    <location>
        <begin position="41"/>
        <end position="122"/>
    </location>
</feature>
<evidence type="ECO:0000256" key="3">
    <source>
        <dbReference type="ARBA" id="ARBA00023172"/>
    </source>
</evidence>
<dbReference type="GO" id="GO:0015074">
    <property type="term" value="P:DNA integration"/>
    <property type="evidence" value="ECO:0007669"/>
    <property type="project" value="InterPro"/>
</dbReference>
<organism evidence="7 8">
    <name type="scientific">Mycolicibacterium canariasense</name>
    <name type="common">Mycobacterium canariasense</name>
    <dbReference type="NCBI Taxonomy" id="228230"/>
    <lineage>
        <taxon>Bacteria</taxon>
        <taxon>Bacillati</taxon>
        <taxon>Actinomycetota</taxon>
        <taxon>Actinomycetes</taxon>
        <taxon>Mycobacteriales</taxon>
        <taxon>Mycobacteriaceae</taxon>
        <taxon>Mycolicibacterium</taxon>
    </lineage>
</organism>
<keyword evidence="8" id="KW-1185">Reference proteome</keyword>
<evidence type="ECO:0000259" key="6">
    <source>
        <dbReference type="PROSITE" id="PS51900"/>
    </source>
</evidence>
<dbReference type="PANTHER" id="PTHR30349">
    <property type="entry name" value="PHAGE INTEGRASE-RELATED"/>
    <property type="match status" value="1"/>
</dbReference>
<sequence length="329" mass="37332">MTADGAQRNRFGVATERSLFDVVNHTSNLFPVKSPGMSPATTVITTGSDDWKLWQVAKRLSRRTINERLRVIRLLHNETGIQPISITAIDIVEWIAEHDGDWSDSTAATYTSYLSAWFKWLQIVDRRIDNPMVKVGTPRVPEREPRPVADTEVVKLLQARMWTSTRRMILLALLAGLRVHEIAQIRGEDVDFNTRLLWVKGKGRRLKSVPLHPILLEMASEMPGAGWWFPMRGCESEHVLSKSVSDIIGRTMRRAGVRGTPHALRHWYASTMLDNGVDIRVVQELLRHKSLATTQIYTKVPDGQRFDAIAGLDPWRALHARPRELKAAS</sequence>
<evidence type="ECO:0000256" key="2">
    <source>
        <dbReference type="ARBA" id="ARBA00023125"/>
    </source>
</evidence>
<reference evidence="8" key="2">
    <citation type="submission" date="2016-02" db="EMBL/GenBank/DDBJ databases">
        <title>Draft genome sequence of five rapidly growing Mycobacterium species.</title>
        <authorList>
            <person name="Katahira K."/>
            <person name="Gotou Y."/>
            <person name="Iida K."/>
            <person name="Ogura Y."/>
            <person name="Hayashi T."/>
        </authorList>
    </citation>
    <scope>NUCLEOTIDE SEQUENCE [LARGE SCALE GENOMIC DNA]</scope>
    <source>
        <strain evidence="8">JCM15298</strain>
    </source>
</reference>
<proteinExistence type="inferred from homology"/>
<comment type="caution">
    <text evidence="7">The sequence shown here is derived from an EMBL/GenBank/DDBJ whole genome shotgun (WGS) entry which is preliminary data.</text>
</comment>
<name>A0A124E1R0_MYCCR</name>
<evidence type="ECO:0000256" key="4">
    <source>
        <dbReference type="PROSITE-ProRule" id="PRU01248"/>
    </source>
</evidence>
<keyword evidence="2 4" id="KW-0238">DNA-binding</keyword>
<dbReference type="Gene3D" id="1.10.443.10">
    <property type="entry name" value="Intergrase catalytic core"/>
    <property type="match status" value="1"/>
</dbReference>
<dbReference type="GO" id="GO:0006310">
    <property type="term" value="P:DNA recombination"/>
    <property type="evidence" value="ECO:0007669"/>
    <property type="project" value="UniProtKB-KW"/>
</dbReference>
<dbReference type="GO" id="GO:0003677">
    <property type="term" value="F:DNA binding"/>
    <property type="evidence" value="ECO:0007669"/>
    <property type="project" value="UniProtKB-UniRule"/>
</dbReference>
<dbReference type="InterPro" id="IPR002104">
    <property type="entry name" value="Integrase_catalytic"/>
</dbReference>
<dbReference type="AlphaFoldDB" id="A0A124E1R0"/>
<accession>A0A124E1R0</accession>
<dbReference type="PANTHER" id="PTHR30349:SF41">
    <property type="entry name" value="INTEGRASE_RECOMBINASE PROTEIN MJ0367-RELATED"/>
    <property type="match status" value="1"/>
</dbReference>
<evidence type="ECO:0000256" key="1">
    <source>
        <dbReference type="ARBA" id="ARBA00008857"/>
    </source>
</evidence>
<comment type="similarity">
    <text evidence="1">Belongs to the 'phage' integrase family.</text>
</comment>
<keyword evidence="3" id="KW-0233">DNA recombination</keyword>
<dbReference type="EMBL" id="BCSY01000035">
    <property type="protein sequence ID" value="GAS94455.1"/>
    <property type="molecule type" value="Genomic_DNA"/>
</dbReference>
<dbReference type="PROSITE" id="PS51898">
    <property type="entry name" value="TYR_RECOMBINASE"/>
    <property type="match status" value="1"/>
</dbReference>
<dbReference type="InterPro" id="IPR013762">
    <property type="entry name" value="Integrase-like_cat_sf"/>
</dbReference>
<gene>
    <name evidence="7" type="ORF">RMCC_1421</name>
</gene>
<evidence type="ECO:0000313" key="8">
    <source>
        <dbReference type="Proteomes" id="UP000069443"/>
    </source>
</evidence>
<reference evidence="8" key="1">
    <citation type="journal article" date="2016" name="Genome Announc.">
        <title>Draft Genome Sequences of Five Rapidly Growing Mycobacterium Species, M. thermoresistibile, M. fortuitum subsp. acetamidolyticum, M. canariasense, M. brisbanense, and M. novocastrense.</title>
        <authorList>
            <person name="Katahira K."/>
            <person name="Ogura Y."/>
            <person name="Gotoh Y."/>
            <person name="Hayashi T."/>
        </authorList>
    </citation>
    <scope>NUCLEOTIDE SEQUENCE [LARGE SCALE GENOMIC DNA]</scope>
    <source>
        <strain evidence="8">JCM15298</strain>
    </source>
</reference>
<dbReference type="SUPFAM" id="SSF56349">
    <property type="entry name" value="DNA breaking-rejoining enzymes"/>
    <property type="match status" value="1"/>
</dbReference>
<protein>
    <submittedName>
        <fullName evidence="7">Gp34</fullName>
    </submittedName>
</protein>
<dbReference type="Proteomes" id="UP000069443">
    <property type="component" value="Unassembled WGS sequence"/>
</dbReference>
<dbReference type="STRING" id="228230.RMCC_1421"/>
<dbReference type="RefSeq" id="WP_234811731.1">
    <property type="nucleotide sequence ID" value="NZ_BCSY01000035.1"/>
</dbReference>
<dbReference type="InterPro" id="IPR050090">
    <property type="entry name" value="Tyrosine_recombinase_XerCD"/>
</dbReference>
<dbReference type="Pfam" id="PF00589">
    <property type="entry name" value="Phage_integrase"/>
    <property type="match status" value="1"/>
</dbReference>
<evidence type="ECO:0000313" key="7">
    <source>
        <dbReference type="EMBL" id="GAS94455.1"/>
    </source>
</evidence>
<dbReference type="InterPro" id="IPR011010">
    <property type="entry name" value="DNA_brk_join_enz"/>
</dbReference>
<feature type="domain" description="Tyr recombinase" evidence="5">
    <location>
        <begin position="143"/>
        <end position="311"/>
    </location>
</feature>
<dbReference type="InterPro" id="IPR044068">
    <property type="entry name" value="CB"/>
</dbReference>
<dbReference type="PROSITE" id="PS51900">
    <property type="entry name" value="CB"/>
    <property type="match status" value="1"/>
</dbReference>